<sequence length="163" mass="18937">MKKALKLMPLSFNPPEWFNKLNYSEQFIISDTKRVAFIPTRNFQMSQQVNNNEFLGDRTFNQKYWDIVMQTYDLSYEIAKSRNEDEDSEESQINEFSDGDVTDMQESNNNSMEDSDSANEDKQTDHSGFLPDSYQEISDVFEVGPSNGNPLFACEEFTSALWE</sequence>
<evidence type="ECO:0000256" key="1">
    <source>
        <dbReference type="SAM" id="MobiDB-lite"/>
    </source>
</evidence>
<dbReference type="OrthoDB" id="2506837at2759"/>
<dbReference type="AlphaFoldDB" id="A0A9Q3D5M4"/>
<dbReference type="EMBL" id="AVOT02012888">
    <property type="protein sequence ID" value="MBW0495050.1"/>
    <property type="molecule type" value="Genomic_DNA"/>
</dbReference>
<feature type="compositionally biased region" description="Acidic residues" evidence="1">
    <location>
        <begin position="84"/>
        <end position="103"/>
    </location>
</feature>
<keyword evidence="3" id="KW-1185">Reference proteome</keyword>
<feature type="region of interest" description="Disordered" evidence="1">
    <location>
        <begin position="80"/>
        <end position="142"/>
    </location>
</feature>
<evidence type="ECO:0000313" key="2">
    <source>
        <dbReference type="EMBL" id="MBW0495050.1"/>
    </source>
</evidence>
<comment type="caution">
    <text evidence="2">The sequence shown here is derived from an EMBL/GenBank/DDBJ whole genome shotgun (WGS) entry which is preliminary data.</text>
</comment>
<dbReference type="Proteomes" id="UP000765509">
    <property type="component" value="Unassembled WGS sequence"/>
</dbReference>
<evidence type="ECO:0000313" key="3">
    <source>
        <dbReference type="Proteomes" id="UP000765509"/>
    </source>
</evidence>
<reference evidence="2" key="1">
    <citation type="submission" date="2021-03" db="EMBL/GenBank/DDBJ databases">
        <title>Draft genome sequence of rust myrtle Austropuccinia psidii MF-1, a brazilian biotype.</title>
        <authorList>
            <person name="Quecine M.C."/>
            <person name="Pachon D.M.R."/>
            <person name="Bonatelli M.L."/>
            <person name="Correr F.H."/>
            <person name="Franceschini L.M."/>
            <person name="Leite T.F."/>
            <person name="Margarido G.R.A."/>
            <person name="Almeida C.A."/>
            <person name="Ferrarezi J.A."/>
            <person name="Labate C.A."/>
        </authorList>
    </citation>
    <scope>NUCLEOTIDE SEQUENCE</scope>
    <source>
        <strain evidence="2">MF-1</strain>
    </source>
</reference>
<organism evidence="2 3">
    <name type="scientific">Austropuccinia psidii MF-1</name>
    <dbReference type="NCBI Taxonomy" id="1389203"/>
    <lineage>
        <taxon>Eukaryota</taxon>
        <taxon>Fungi</taxon>
        <taxon>Dikarya</taxon>
        <taxon>Basidiomycota</taxon>
        <taxon>Pucciniomycotina</taxon>
        <taxon>Pucciniomycetes</taxon>
        <taxon>Pucciniales</taxon>
        <taxon>Sphaerophragmiaceae</taxon>
        <taxon>Austropuccinia</taxon>
    </lineage>
</organism>
<name>A0A9Q3D5M4_9BASI</name>
<proteinExistence type="predicted"/>
<gene>
    <name evidence="2" type="ORF">O181_034765</name>
</gene>
<protein>
    <submittedName>
        <fullName evidence="2">Uncharacterized protein</fullName>
    </submittedName>
</protein>
<accession>A0A9Q3D5M4</accession>